<proteinExistence type="predicted"/>
<accession>A0ABP8KKT6</accession>
<dbReference type="EMBL" id="BAABHB010000005">
    <property type="protein sequence ID" value="GAA4408869.1"/>
    <property type="molecule type" value="Genomic_DNA"/>
</dbReference>
<reference evidence="2" key="1">
    <citation type="journal article" date="2019" name="Int. J. Syst. Evol. Microbiol.">
        <title>The Global Catalogue of Microorganisms (GCM) 10K type strain sequencing project: providing services to taxonomists for standard genome sequencing and annotation.</title>
        <authorList>
            <consortium name="The Broad Institute Genomics Platform"/>
            <consortium name="The Broad Institute Genome Sequencing Center for Infectious Disease"/>
            <person name="Wu L."/>
            <person name="Ma J."/>
        </authorList>
    </citation>
    <scope>NUCLEOTIDE SEQUENCE [LARGE SCALE GENOMIC DNA]</scope>
    <source>
        <strain evidence="2">JCM 17925</strain>
    </source>
</reference>
<name>A0ABP8KKT6_9BACT</name>
<comment type="caution">
    <text evidence="1">The sequence shown here is derived from an EMBL/GenBank/DDBJ whole genome shotgun (WGS) entry which is preliminary data.</text>
</comment>
<dbReference type="Proteomes" id="UP001500936">
    <property type="component" value="Unassembled WGS sequence"/>
</dbReference>
<organism evidence="1 2">
    <name type="scientific">Nibrella viscosa</name>
    <dbReference type="NCBI Taxonomy" id="1084524"/>
    <lineage>
        <taxon>Bacteria</taxon>
        <taxon>Pseudomonadati</taxon>
        <taxon>Bacteroidota</taxon>
        <taxon>Cytophagia</taxon>
        <taxon>Cytophagales</taxon>
        <taxon>Spirosomataceae</taxon>
        <taxon>Nibrella</taxon>
    </lineage>
</organism>
<sequence>MVIALLIISKLTGVQSLTLEIPMPADSKVCLHNATSARPSLFTNRGFIPSTNRHCQRTDAHKQTLVSKGIRLMLGAEKS</sequence>
<evidence type="ECO:0000313" key="2">
    <source>
        <dbReference type="Proteomes" id="UP001500936"/>
    </source>
</evidence>
<keyword evidence="2" id="KW-1185">Reference proteome</keyword>
<protein>
    <recommendedName>
        <fullName evidence="3">Secreted protein</fullName>
    </recommendedName>
</protein>
<evidence type="ECO:0000313" key="1">
    <source>
        <dbReference type="EMBL" id="GAA4408869.1"/>
    </source>
</evidence>
<evidence type="ECO:0008006" key="3">
    <source>
        <dbReference type="Google" id="ProtNLM"/>
    </source>
</evidence>
<gene>
    <name evidence="1" type="ORF">GCM10023187_31400</name>
</gene>